<evidence type="ECO:0000313" key="1">
    <source>
        <dbReference type="EMBL" id="GAK43604.1"/>
    </source>
</evidence>
<accession>A0A081B6D6</accession>
<dbReference type="Proteomes" id="UP000028702">
    <property type="component" value="Unassembled WGS sequence"/>
</dbReference>
<proteinExistence type="predicted"/>
<comment type="caution">
    <text evidence="1">The sequence shown here is derived from an EMBL/GenBank/DDBJ whole genome shotgun (WGS) entry which is preliminary data.</text>
</comment>
<dbReference type="EMBL" id="BBIO01000001">
    <property type="protein sequence ID" value="GAK43604.1"/>
    <property type="molecule type" value="Genomic_DNA"/>
</dbReference>
<organism evidence="1 2">
    <name type="scientific">Tepidicaulis marinus</name>
    <dbReference type="NCBI Taxonomy" id="1333998"/>
    <lineage>
        <taxon>Bacteria</taxon>
        <taxon>Pseudomonadati</taxon>
        <taxon>Pseudomonadota</taxon>
        <taxon>Alphaproteobacteria</taxon>
        <taxon>Hyphomicrobiales</taxon>
        <taxon>Parvibaculaceae</taxon>
        <taxon>Tepidicaulis</taxon>
    </lineage>
</organism>
<keyword evidence="2" id="KW-1185">Reference proteome</keyword>
<gene>
    <name evidence="1" type="ORF">M2A_0103</name>
</gene>
<name>A0A081B6D6_9HYPH</name>
<dbReference type="STRING" id="1333998.M2A_0103"/>
<dbReference type="AlphaFoldDB" id="A0A081B6D6"/>
<dbReference type="RefSeq" id="WP_045441671.1">
    <property type="nucleotide sequence ID" value="NZ_BBIO01000001.1"/>
</dbReference>
<sequence length="172" mass="18305">MSNGLDIRIDLHSAEALIAAFEEAPEIVEEELYGATWEASLFLQREVQERTPVGVGGGGGLKGSISAREPGRIADGVIGAVATSLAHAAPVELGTKPHMPPVKPIEDWARIKLGLAPQEAKGVAFAIARKIAREGTEGAFMFTETFEEGEDQVQAIFGQALERIAARMAEAR</sequence>
<evidence type="ECO:0000313" key="2">
    <source>
        <dbReference type="Proteomes" id="UP000028702"/>
    </source>
</evidence>
<reference evidence="1 2" key="1">
    <citation type="submission" date="2014-07" db="EMBL/GenBank/DDBJ databases">
        <title>Tepidicaulis marinum gen. nov., sp. nov., a novel marine bacterium denitrifying nitrate to nitrous oxide strictly under microaerobic conditions.</title>
        <authorList>
            <person name="Takeuchi M."/>
            <person name="Yamagishi T."/>
            <person name="Kamagata Y."/>
            <person name="Oshima K."/>
            <person name="Hattori M."/>
            <person name="Katayama T."/>
            <person name="Hanada S."/>
            <person name="Tamaki H."/>
            <person name="Marumo K."/>
            <person name="Maeda H."/>
            <person name="Nedachi M."/>
            <person name="Iwasaki W."/>
            <person name="Suwa Y."/>
            <person name="Sakata S."/>
        </authorList>
    </citation>
    <scope>NUCLEOTIDE SEQUENCE [LARGE SCALE GENOMIC DNA]</scope>
    <source>
        <strain evidence="1 2">MA2</strain>
    </source>
</reference>
<protein>
    <submittedName>
        <fullName evidence="1">Conserved protein</fullName>
    </submittedName>
</protein>
<dbReference type="eggNOG" id="ENOG5033KWD">
    <property type="taxonomic scope" value="Bacteria"/>
</dbReference>